<name>A0A7U7I985_9GAMM</name>
<dbReference type="PANTHER" id="PTHR19375">
    <property type="entry name" value="HEAT SHOCK PROTEIN 70KDA"/>
    <property type="match status" value="1"/>
</dbReference>
<evidence type="ECO:0000256" key="1">
    <source>
        <dbReference type="ARBA" id="ARBA00007381"/>
    </source>
</evidence>
<evidence type="ECO:0000256" key="3">
    <source>
        <dbReference type="ARBA" id="ARBA00022840"/>
    </source>
</evidence>
<dbReference type="Proteomes" id="UP000583387">
    <property type="component" value="Unassembled WGS sequence"/>
</dbReference>
<dbReference type="Pfam" id="PF00012">
    <property type="entry name" value="HSP70"/>
    <property type="match status" value="1"/>
</dbReference>
<dbReference type="InterPro" id="IPR013126">
    <property type="entry name" value="Hsp_70_fam"/>
</dbReference>
<dbReference type="PRINTS" id="PR00301">
    <property type="entry name" value="HEATSHOCK70"/>
</dbReference>
<evidence type="ECO:0000256" key="5">
    <source>
        <dbReference type="HAMAP-Rule" id="MF_00679"/>
    </source>
</evidence>
<reference evidence="7 8" key="1">
    <citation type="submission" date="2020-08" db="EMBL/GenBank/DDBJ databases">
        <authorList>
            <person name="Criscuolo A."/>
        </authorList>
    </citation>
    <scope>NUCLEOTIDE SEQUENCE [LARGE SCALE GENOMIC DNA]</scope>
    <source>
        <strain evidence="7">CIP111764</strain>
    </source>
</reference>
<comment type="caution">
    <text evidence="7">The sequence shown here is derived from an EMBL/GenBank/DDBJ whole genome shotgun (WGS) entry which is preliminary data.</text>
</comment>
<dbReference type="HAMAP" id="MF_00679">
    <property type="entry name" value="HscA"/>
    <property type="match status" value="1"/>
</dbReference>
<gene>
    <name evidence="5 7" type="primary">hscA</name>
    <name evidence="7" type="ORF">PSEWESI4_02324</name>
</gene>
<evidence type="ECO:0000313" key="8">
    <source>
        <dbReference type="Proteomes" id="UP000583387"/>
    </source>
</evidence>
<dbReference type="Gene3D" id="2.60.34.10">
    <property type="entry name" value="Substrate Binding Domain Of DNAk, Chain A, domain 1"/>
    <property type="match status" value="1"/>
</dbReference>
<dbReference type="InterPro" id="IPR042039">
    <property type="entry name" value="HscA_NBD"/>
</dbReference>
<dbReference type="InterPro" id="IPR029048">
    <property type="entry name" value="HSP70_C_sf"/>
</dbReference>
<protein>
    <recommendedName>
        <fullName evidence="5">Chaperone protein HscA homolog</fullName>
    </recommendedName>
</protein>
<dbReference type="EMBL" id="CAJFCI010000045">
    <property type="protein sequence ID" value="CAD5108040.1"/>
    <property type="molecule type" value="Genomic_DNA"/>
</dbReference>
<dbReference type="PROSITE" id="PS00297">
    <property type="entry name" value="HSP70_1"/>
    <property type="match status" value="1"/>
</dbReference>
<organism evidence="7 8">
    <name type="scientific">Zestomonas carbonaria</name>
    <dbReference type="NCBI Taxonomy" id="2762745"/>
    <lineage>
        <taxon>Bacteria</taxon>
        <taxon>Pseudomonadati</taxon>
        <taxon>Pseudomonadota</taxon>
        <taxon>Gammaproteobacteria</taxon>
        <taxon>Pseudomonadales</taxon>
        <taxon>Pseudomonadaceae</taxon>
        <taxon>Zestomonas</taxon>
    </lineage>
</organism>
<dbReference type="GO" id="GO:0051082">
    <property type="term" value="F:unfolded protein binding"/>
    <property type="evidence" value="ECO:0007669"/>
    <property type="project" value="InterPro"/>
</dbReference>
<evidence type="ECO:0000313" key="7">
    <source>
        <dbReference type="EMBL" id="CAD5108040.1"/>
    </source>
</evidence>
<dbReference type="GO" id="GO:0016226">
    <property type="term" value="P:iron-sulfur cluster assembly"/>
    <property type="evidence" value="ECO:0007669"/>
    <property type="project" value="InterPro"/>
</dbReference>
<dbReference type="RefSeq" id="WP_187671374.1">
    <property type="nucleotide sequence ID" value="NZ_CAJFCI010000045.1"/>
</dbReference>
<keyword evidence="4 5" id="KW-0143">Chaperone</keyword>
<dbReference type="InterPro" id="IPR029047">
    <property type="entry name" value="HSP70_peptide-bd_sf"/>
</dbReference>
<dbReference type="Gene3D" id="1.20.1270.10">
    <property type="match status" value="1"/>
</dbReference>
<proteinExistence type="inferred from homology"/>
<keyword evidence="8" id="KW-1185">Reference proteome</keyword>
<dbReference type="FunFam" id="3.30.420.40:FF:000046">
    <property type="entry name" value="Chaperone protein HscA"/>
    <property type="match status" value="1"/>
</dbReference>
<comment type="function">
    <text evidence="5">Chaperone involved in the maturation of iron-sulfur cluster-containing proteins. Has a low intrinsic ATPase activity which is markedly stimulated by HscB.</text>
</comment>
<comment type="similarity">
    <text evidence="1 5 6">Belongs to the heat shock protein 70 family.</text>
</comment>
<dbReference type="FunFam" id="2.60.34.10:FF:000005">
    <property type="entry name" value="Chaperone protein HscA homolog"/>
    <property type="match status" value="1"/>
</dbReference>
<dbReference type="Gene3D" id="3.30.420.40">
    <property type="match status" value="2"/>
</dbReference>
<accession>A0A7U7I985</accession>
<evidence type="ECO:0000256" key="2">
    <source>
        <dbReference type="ARBA" id="ARBA00022741"/>
    </source>
</evidence>
<dbReference type="InterPro" id="IPR018181">
    <property type="entry name" value="Heat_shock_70_CS"/>
</dbReference>
<dbReference type="SUPFAM" id="SSF53067">
    <property type="entry name" value="Actin-like ATPase domain"/>
    <property type="match status" value="2"/>
</dbReference>
<dbReference type="Gene3D" id="3.90.640.10">
    <property type="entry name" value="Actin, Chain A, domain 4"/>
    <property type="match status" value="1"/>
</dbReference>
<dbReference type="NCBIfam" id="NF003520">
    <property type="entry name" value="PRK05183.1"/>
    <property type="match status" value="1"/>
</dbReference>
<dbReference type="CDD" id="cd10236">
    <property type="entry name" value="ASKHA_NBD_HSP70_HscA"/>
    <property type="match status" value="1"/>
</dbReference>
<dbReference type="NCBIfam" id="TIGR01991">
    <property type="entry name" value="HscA"/>
    <property type="match status" value="1"/>
</dbReference>
<dbReference type="SUPFAM" id="SSF100920">
    <property type="entry name" value="Heat shock protein 70kD (HSP70), peptide-binding domain"/>
    <property type="match status" value="1"/>
</dbReference>
<dbReference type="PROSITE" id="PS01036">
    <property type="entry name" value="HSP70_3"/>
    <property type="match status" value="1"/>
</dbReference>
<dbReference type="GO" id="GO:0005524">
    <property type="term" value="F:ATP binding"/>
    <property type="evidence" value="ECO:0007669"/>
    <property type="project" value="UniProtKB-KW"/>
</dbReference>
<sequence length="622" mass="66236">MALLQIAEPGQSPQPHQRRLAVGIDLGTTNSLVAAVRSGLSAPLADADGQVILPSAVRYHADRVEVGSAAKSSAASDPLNTVLSVKRLMGRGVEDVSHLGEQLPYRFVDGESHMPFIDTVQGAKSPVEVSAEILRVLRERAEATLGGELVGAVITVPAYFDDAQRQATKDAARLAGLNVLRLLNEPTAAAVAYGLDQQAEGVVAIYDLGGGTFDISILRLTRGVFEVLATGGDSALGGDDFDHAIAGWIIEQAGLSSDLDPSTQRSLLQAACAAKETLTDSDTAELVHGSWRGRLSRAQFEALIEPLVARSLKACRRAVRDAGIELDEVEAVVMVGGSTRVPRVREAVGGLFGRTPLTDIDPDQVVAIGAAIQADTLAGNKRGDGDDELLLLDVIPLSLGLETMGGLMEKIIPRNTTIPVARAQDFTTYKDGQTAMMIHVLQGERELVSDCRSLARFELRGIPPMVAGAAKIRVTFQVDADGLLSVAARELSSGVEASIQVKPSYGLTDGEIARMLQDSFQHAGGDKAARALREQQVEAERLLEAVQSALDVDGERLLSEDERIAILASMEELRSLVAGSDLRAIEQQTKRLTQITDAFAARRMDASVKAALSGRRLNELEE</sequence>
<dbReference type="SUPFAM" id="SSF100934">
    <property type="entry name" value="Heat shock protein 70kD (HSP70), C-terminal subdomain"/>
    <property type="match status" value="1"/>
</dbReference>
<evidence type="ECO:0000256" key="6">
    <source>
        <dbReference type="RuleBase" id="RU003322"/>
    </source>
</evidence>
<dbReference type="AlphaFoldDB" id="A0A7U7I985"/>
<keyword evidence="2 5" id="KW-0547">Nucleotide-binding</keyword>
<dbReference type="PROSITE" id="PS00329">
    <property type="entry name" value="HSP70_2"/>
    <property type="match status" value="1"/>
</dbReference>
<dbReference type="GO" id="GO:0016887">
    <property type="term" value="F:ATP hydrolysis activity"/>
    <property type="evidence" value="ECO:0007669"/>
    <property type="project" value="UniProtKB-UniRule"/>
</dbReference>
<dbReference type="GO" id="GO:0140662">
    <property type="term" value="F:ATP-dependent protein folding chaperone"/>
    <property type="evidence" value="ECO:0007669"/>
    <property type="project" value="InterPro"/>
</dbReference>
<keyword evidence="3 5" id="KW-0067">ATP-binding</keyword>
<dbReference type="InterPro" id="IPR010236">
    <property type="entry name" value="ISC_FeS_clus_asmbl_HscA"/>
</dbReference>
<evidence type="ECO:0000256" key="4">
    <source>
        <dbReference type="ARBA" id="ARBA00023186"/>
    </source>
</evidence>
<dbReference type="InterPro" id="IPR043129">
    <property type="entry name" value="ATPase_NBD"/>
</dbReference>